<reference evidence="2" key="1">
    <citation type="submission" date="2023-03" db="EMBL/GenBank/DDBJ databases">
        <title>Massive genome expansion in bonnet fungi (Mycena s.s.) driven by repeated elements and novel gene families across ecological guilds.</title>
        <authorList>
            <consortium name="Lawrence Berkeley National Laboratory"/>
            <person name="Harder C.B."/>
            <person name="Miyauchi S."/>
            <person name="Viragh M."/>
            <person name="Kuo A."/>
            <person name="Thoen E."/>
            <person name="Andreopoulos B."/>
            <person name="Lu D."/>
            <person name="Skrede I."/>
            <person name="Drula E."/>
            <person name="Henrissat B."/>
            <person name="Morin E."/>
            <person name="Kohler A."/>
            <person name="Barry K."/>
            <person name="LaButti K."/>
            <person name="Morin E."/>
            <person name="Salamov A."/>
            <person name="Lipzen A."/>
            <person name="Mereny Z."/>
            <person name="Hegedus B."/>
            <person name="Baldrian P."/>
            <person name="Stursova M."/>
            <person name="Weitz H."/>
            <person name="Taylor A."/>
            <person name="Grigoriev I.V."/>
            <person name="Nagy L.G."/>
            <person name="Martin F."/>
            <person name="Kauserud H."/>
        </authorList>
    </citation>
    <scope>NUCLEOTIDE SEQUENCE</scope>
    <source>
        <strain evidence="2">CBHHK200</strain>
    </source>
</reference>
<feature type="compositionally biased region" description="Basic residues" evidence="1">
    <location>
        <begin position="390"/>
        <end position="399"/>
    </location>
</feature>
<evidence type="ECO:0000313" key="2">
    <source>
        <dbReference type="EMBL" id="KAJ7021275.1"/>
    </source>
</evidence>
<sequence length="440" mass="47442">MNDHLLRVHPRSQPVSFLPFSSFDSDLPQPNNTFFTSPRDFAVEGSLPPVLHPVLTGQGPAWLWMEPGDRRIHNRHSPSFHRPQPHSGTAPTVQARKPSFPPFRSPQGGFCAAEKLRAAPGRLSLLSLKPHVKFSQLAFRYLQSYKLIQVCGAIETVFTLAHMEALSLASTVPTVQPLSGPESNSPRFSSGFRPNLDRGGLAEIVSRFGPRLQKLEESIDQAVKLQFSQNHEIFRRLAVLEAAAVGGGDSVNSSAPALISVPVEALAPEGPVHDLPGSSCSEPPGHNGRPLAHMHVVETTGASFPRAGRALERGAKDVDAPVTSTSIYTLGSASMELDIESSTEAQNSPAMFGPMSLHVTSPIVEMTLLPVSKTTSTPSSSIHSHTSLKPQKRARKHKSTVMGPELVPRRSARLRASLGTGLPSSRPPPLVEFRPSFATS</sequence>
<name>A0AAD6WQF7_9AGAR</name>
<proteinExistence type="predicted"/>
<evidence type="ECO:0000256" key="1">
    <source>
        <dbReference type="SAM" id="MobiDB-lite"/>
    </source>
</evidence>
<comment type="caution">
    <text evidence="2">The sequence shown here is derived from an EMBL/GenBank/DDBJ whole genome shotgun (WGS) entry which is preliminary data.</text>
</comment>
<accession>A0AAD6WQF7</accession>
<keyword evidence="3" id="KW-1185">Reference proteome</keyword>
<feature type="region of interest" description="Disordered" evidence="1">
    <location>
        <begin position="74"/>
        <end position="99"/>
    </location>
</feature>
<dbReference type="AlphaFoldDB" id="A0AAD6WQF7"/>
<feature type="compositionally biased region" description="Low complexity" evidence="1">
    <location>
        <begin position="372"/>
        <end position="389"/>
    </location>
</feature>
<feature type="region of interest" description="Disordered" evidence="1">
    <location>
        <begin position="372"/>
        <end position="440"/>
    </location>
</feature>
<dbReference type="EMBL" id="JARJCM010000237">
    <property type="protein sequence ID" value="KAJ7021275.1"/>
    <property type="molecule type" value="Genomic_DNA"/>
</dbReference>
<organism evidence="2 3">
    <name type="scientific">Mycena alexandri</name>
    <dbReference type="NCBI Taxonomy" id="1745969"/>
    <lineage>
        <taxon>Eukaryota</taxon>
        <taxon>Fungi</taxon>
        <taxon>Dikarya</taxon>
        <taxon>Basidiomycota</taxon>
        <taxon>Agaricomycotina</taxon>
        <taxon>Agaricomycetes</taxon>
        <taxon>Agaricomycetidae</taxon>
        <taxon>Agaricales</taxon>
        <taxon>Marasmiineae</taxon>
        <taxon>Mycenaceae</taxon>
        <taxon>Mycena</taxon>
    </lineage>
</organism>
<evidence type="ECO:0000313" key="3">
    <source>
        <dbReference type="Proteomes" id="UP001218188"/>
    </source>
</evidence>
<protein>
    <submittedName>
        <fullName evidence="2">Uncharacterized protein</fullName>
    </submittedName>
</protein>
<gene>
    <name evidence="2" type="ORF">C8F04DRAFT_1195677</name>
</gene>
<dbReference type="Proteomes" id="UP001218188">
    <property type="component" value="Unassembled WGS sequence"/>
</dbReference>